<dbReference type="Proteomes" id="UP000467488">
    <property type="component" value="Chromosome"/>
</dbReference>
<dbReference type="GO" id="GO:0008173">
    <property type="term" value="F:RNA methyltransferase activity"/>
    <property type="evidence" value="ECO:0007669"/>
    <property type="project" value="InterPro"/>
</dbReference>
<proteinExistence type="inferred from homology"/>
<organism evidence="6 7">
    <name type="scientific">Escherichia coli</name>
    <dbReference type="NCBI Taxonomy" id="562"/>
    <lineage>
        <taxon>Bacteria</taxon>
        <taxon>Pseudomonadati</taxon>
        <taxon>Pseudomonadota</taxon>
        <taxon>Gammaproteobacteria</taxon>
        <taxon>Enterobacterales</taxon>
        <taxon>Enterobacteriaceae</taxon>
        <taxon>Escherichia</taxon>
    </lineage>
</organism>
<dbReference type="SUPFAM" id="SSF75217">
    <property type="entry name" value="alpha/beta knot"/>
    <property type="match status" value="1"/>
</dbReference>
<dbReference type="InterPro" id="IPR004384">
    <property type="entry name" value="RNA_MeTrfase_TrmJ/LasT"/>
</dbReference>
<dbReference type="PANTHER" id="PTHR42786">
    <property type="entry name" value="TRNA/RRNA METHYLTRANSFERASE"/>
    <property type="match status" value="1"/>
</dbReference>
<dbReference type="GO" id="GO:0003723">
    <property type="term" value="F:RNA binding"/>
    <property type="evidence" value="ECO:0007669"/>
    <property type="project" value="InterPro"/>
</dbReference>
<dbReference type="InterPro" id="IPR001537">
    <property type="entry name" value="SpoU_MeTrfase"/>
</dbReference>
<evidence type="ECO:0000313" key="7">
    <source>
        <dbReference type="Proteomes" id="UP000467488"/>
    </source>
</evidence>
<keyword evidence="4" id="KW-0949">S-adenosyl-L-methionine</keyword>
<evidence type="ECO:0000256" key="4">
    <source>
        <dbReference type="ARBA" id="ARBA00022691"/>
    </source>
</evidence>
<dbReference type="InterPro" id="IPR029026">
    <property type="entry name" value="tRNA_m1G_MTases_N"/>
</dbReference>
<dbReference type="InterPro" id="IPR029028">
    <property type="entry name" value="Alpha/beta_knot_MTases"/>
</dbReference>
<dbReference type="AlphaFoldDB" id="A0A8S0G203"/>
<evidence type="ECO:0000259" key="5">
    <source>
        <dbReference type="Pfam" id="PF00588"/>
    </source>
</evidence>
<dbReference type="GO" id="GO:0005829">
    <property type="term" value="C:cytosol"/>
    <property type="evidence" value="ECO:0007669"/>
    <property type="project" value="TreeGrafter"/>
</dbReference>
<comment type="similarity">
    <text evidence="1">Belongs to the class IV-like SAM-binding methyltransferase superfamily. RNA methyltransferase TrmH family.</text>
</comment>
<dbReference type="PANTHER" id="PTHR42786:SF1">
    <property type="entry name" value="TRNA (CYTIDINE_URIDINE-2'-O-)-METHYLTRANSFERASE TRMJ"/>
    <property type="match status" value="1"/>
</dbReference>
<reference evidence="6 7" key="1">
    <citation type="submission" date="2020-01" db="EMBL/GenBank/DDBJ databases">
        <title>Dynamics of blaIMP-6 dissemination in carbapenem resistant Enterobacteriacea isolated from regional surveillance in Osaka, Japan.</title>
        <authorList>
            <person name="Abe R."/>
            <person name="Akeda Y."/>
            <person name="Sugawara Y."/>
            <person name="Yamamoto N."/>
            <person name="Tomono K."/>
            <person name="Takeuchi D."/>
            <person name="Kawahara R."/>
            <person name="Hamada S."/>
        </authorList>
    </citation>
    <scope>NUCLEOTIDE SEQUENCE [LARGE SCALE GENOMIC DNA]</scope>
    <source>
        <strain evidence="6 7">E300</strain>
    </source>
</reference>
<protein>
    <recommendedName>
        <fullName evidence="5">tRNA/rRNA methyltransferase SpoU type domain-containing protein</fullName>
    </recommendedName>
</protein>
<name>A0A8S0G203_ECOLX</name>
<dbReference type="GO" id="GO:0002128">
    <property type="term" value="P:tRNA nucleoside ribose methylation"/>
    <property type="evidence" value="ECO:0007669"/>
    <property type="project" value="TreeGrafter"/>
</dbReference>
<evidence type="ECO:0000313" key="6">
    <source>
        <dbReference type="EMBL" id="BBU86894.1"/>
    </source>
</evidence>
<sequence length="95" mass="10275">MSHAALVFGREDSGLTNEELALADVLTGVPMVADYPSLNLGQAVMVYCYQLATLIQQPAKSDTTADQHQLQALRERAMTLLTTLAVADDIKLVDL</sequence>
<evidence type="ECO:0000256" key="2">
    <source>
        <dbReference type="ARBA" id="ARBA00022603"/>
    </source>
</evidence>
<keyword evidence="3" id="KW-0808">Transferase</keyword>
<dbReference type="EMBL" id="AP022360">
    <property type="protein sequence ID" value="BBU86894.1"/>
    <property type="molecule type" value="Genomic_DNA"/>
</dbReference>
<gene>
    <name evidence="6" type="ORF">EIMP300_82940</name>
</gene>
<evidence type="ECO:0000256" key="3">
    <source>
        <dbReference type="ARBA" id="ARBA00022679"/>
    </source>
</evidence>
<dbReference type="Pfam" id="PF00588">
    <property type="entry name" value="SpoU_methylase"/>
    <property type="match status" value="1"/>
</dbReference>
<evidence type="ECO:0000256" key="1">
    <source>
        <dbReference type="ARBA" id="ARBA00007228"/>
    </source>
</evidence>
<accession>A0A8S0G203</accession>
<feature type="domain" description="tRNA/rRNA methyltransferase SpoU type" evidence="5">
    <location>
        <begin position="3"/>
        <end position="49"/>
    </location>
</feature>
<dbReference type="Gene3D" id="3.40.1280.10">
    <property type="match status" value="1"/>
</dbReference>
<keyword evidence="2" id="KW-0489">Methyltransferase</keyword>